<gene>
    <name evidence="10" type="ORF">J0911_13105</name>
</gene>
<dbReference type="InterPro" id="IPR036852">
    <property type="entry name" value="Peptidase_S8/S53_dom_sf"/>
</dbReference>
<dbReference type="PRINTS" id="PR00723">
    <property type="entry name" value="SUBTILISIN"/>
</dbReference>
<dbReference type="PANTHER" id="PTHR43806:SF11">
    <property type="entry name" value="CEREVISIN-RELATED"/>
    <property type="match status" value="1"/>
</dbReference>
<proteinExistence type="inferred from homology"/>
<evidence type="ECO:0000256" key="8">
    <source>
        <dbReference type="SAM" id="SignalP"/>
    </source>
</evidence>
<evidence type="ECO:0000313" key="11">
    <source>
        <dbReference type="Proteomes" id="UP000664617"/>
    </source>
</evidence>
<dbReference type="PROSITE" id="PS51892">
    <property type="entry name" value="SUBTILASE"/>
    <property type="match status" value="1"/>
</dbReference>
<feature type="chain" id="PRO_5047290178" evidence="8">
    <location>
        <begin position="26"/>
        <end position="1179"/>
    </location>
</feature>
<keyword evidence="3 5" id="KW-0378">Hydrolase</keyword>
<reference evidence="11" key="1">
    <citation type="submission" date="2023-07" db="EMBL/GenBank/DDBJ databases">
        <title>Myceligenerans salitolerans sp. nov., a halotolerant actinomycete isolated from a salt lake in Xinjiang, China.</title>
        <authorList>
            <person name="Guan T."/>
        </authorList>
    </citation>
    <scope>NUCLEOTIDE SEQUENCE [LARGE SCALE GENOMIC DNA]</scope>
    <source>
        <strain evidence="11">XHU 5031</strain>
    </source>
</reference>
<name>A0ABS3IAB3_9MICO</name>
<feature type="domain" description="Peptidase S8/S53" evidence="9">
    <location>
        <begin position="289"/>
        <end position="554"/>
    </location>
</feature>
<dbReference type="Gene3D" id="3.40.50.200">
    <property type="entry name" value="Peptidase S8/S53 domain"/>
    <property type="match status" value="1"/>
</dbReference>
<protein>
    <submittedName>
        <fullName evidence="10">S8 family serine peptidase</fullName>
    </submittedName>
</protein>
<keyword evidence="4 5" id="KW-0720">Serine protease</keyword>
<dbReference type="InterPro" id="IPR022398">
    <property type="entry name" value="Peptidase_S8_His-AS"/>
</dbReference>
<dbReference type="InterPro" id="IPR023828">
    <property type="entry name" value="Peptidase_S8_Ser-AS"/>
</dbReference>
<feature type="active site" description="Charge relay system" evidence="5">
    <location>
        <position position="330"/>
    </location>
</feature>
<feature type="compositionally biased region" description="Low complexity" evidence="7">
    <location>
        <begin position="221"/>
        <end position="232"/>
    </location>
</feature>
<evidence type="ECO:0000256" key="1">
    <source>
        <dbReference type="ARBA" id="ARBA00011073"/>
    </source>
</evidence>
<dbReference type="Pfam" id="PF00082">
    <property type="entry name" value="Peptidase_S8"/>
    <property type="match status" value="1"/>
</dbReference>
<evidence type="ECO:0000256" key="2">
    <source>
        <dbReference type="ARBA" id="ARBA00022670"/>
    </source>
</evidence>
<dbReference type="EMBL" id="JAFMPK010000046">
    <property type="protein sequence ID" value="MBO0609964.1"/>
    <property type="molecule type" value="Genomic_DNA"/>
</dbReference>
<comment type="caution">
    <text evidence="10">The sequence shown here is derived from an EMBL/GenBank/DDBJ whole genome shotgun (WGS) entry which is preliminary data.</text>
</comment>
<feature type="region of interest" description="Disordered" evidence="7">
    <location>
        <begin position="129"/>
        <end position="169"/>
    </location>
</feature>
<dbReference type="InterPro" id="IPR000209">
    <property type="entry name" value="Peptidase_S8/S53_dom"/>
</dbReference>
<dbReference type="InterPro" id="IPR050131">
    <property type="entry name" value="Peptidase_S8_subtilisin-like"/>
</dbReference>
<evidence type="ECO:0000256" key="6">
    <source>
        <dbReference type="RuleBase" id="RU003355"/>
    </source>
</evidence>
<dbReference type="PROSITE" id="PS00136">
    <property type="entry name" value="SUBTILASE_ASP"/>
    <property type="match status" value="1"/>
</dbReference>
<evidence type="ECO:0000313" key="10">
    <source>
        <dbReference type="EMBL" id="MBO0609964.1"/>
    </source>
</evidence>
<feature type="signal peptide" evidence="8">
    <location>
        <begin position="1"/>
        <end position="25"/>
    </location>
</feature>
<evidence type="ECO:0000256" key="3">
    <source>
        <dbReference type="ARBA" id="ARBA00022801"/>
    </source>
</evidence>
<evidence type="ECO:0000256" key="7">
    <source>
        <dbReference type="SAM" id="MobiDB-lite"/>
    </source>
</evidence>
<accession>A0ABS3IAB3</accession>
<dbReference type="InterPro" id="IPR015500">
    <property type="entry name" value="Peptidase_S8_subtilisin-rel"/>
</dbReference>
<dbReference type="PROSITE" id="PS00137">
    <property type="entry name" value="SUBTILASE_HIS"/>
    <property type="match status" value="1"/>
</dbReference>
<evidence type="ECO:0000256" key="5">
    <source>
        <dbReference type="PROSITE-ProRule" id="PRU01240"/>
    </source>
</evidence>
<keyword evidence="2 5" id="KW-0645">Protease</keyword>
<dbReference type="InterPro" id="IPR023827">
    <property type="entry name" value="Peptidase_S8_Asp-AS"/>
</dbReference>
<keyword evidence="8" id="KW-0732">Signal</keyword>
<comment type="similarity">
    <text evidence="1 5 6">Belongs to the peptidase S8 family.</text>
</comment>
<sequence>MRRISLRITAAVAALVVGATTAAGAAPDTASPPPGGQEPAVTSFPSGRVTVTLLTGDLVSFAPDADHPSGGSVTRIDAAPRPGGEPVSFRRTAADGTTLVIPSDVAPLVPASLDPSLFDIVALAAAQGHGAPGIGRPQERQGRPPVEIAPDTATPVIVRGGDDLPGAPAARTLESIDATAGTLAPAHPGARATASAPPQPGTTRPEPGTTTLDAPGVTSRAADAPAGAPVPDTNASGTRTLLKALAGGPAARRAGTAPKVWLDMPVRATDSDSAPQVGAPQAWDAGYTGEGVTVAVLDSGIDTTHPDLADSVVAERNFTDDTDATDGQGHGTHVASILAGSGAASGGAHRGIAPDAELLNAKVLDRYGDGLVSWSIDALEWAATQGADIANMSLGQPWVYTDGTDPASLAVDAVTERHDMLVVAAAGNDGPGRHTVTPPGTATSALTVAAVDDADEQAWFSSAGPRFGDHALKPEIAAPGDAIIAARAAGTTLGDPVDDLHTSLSGTSMATPHVAGAAAVLAQQRPELSAARLKSVLMTSAQDAAPNTWQEGAGRLWIPGALDQRITVAPASLSLGLLEWPQRAVTRTLTYTNPGGTGLTLDLAATLRSDDDGAVPDGLLTLGAERLTVPAGGSATVDVTIDASLTAGGLFSGEVRATDGDGRSLRTVVGLSDEPESHVLRVEATGRDGAPAGVDDWVTIMRLENSDDFFEFPSFPADGVLEYRVPAGTYHVGGFVTDGGPGHGSLTAVSAPEVTVDRDVTVTLDARDAVPADVRTHRPAERESAGLSLVRELSGASWTHDAASAVPGQELYALPTDRVRQGEFRLLTENHLRAPDGAASYRYDLIAVHDGAIPRDLSEVAGPRTTATITLDHRASGDGRQVESFTSAGVRNIGRWETSWTVAAPATVTQYVSTGPDVTWAHGASPVSWQDGWPLPLMSADRSFEPGQRVRETLLGQIHHGGFGAGPVNADAASVHRRADGFLSATLPPWVDDAGHAAREPVDEFTTSRLRLWRDGELLADEGFSPSVFAEVPDAEAAYRLRLDLARDAGWWPLSTRVSTDWTFRSGAVDETTALPLLRFDYGARLDGRNRGEETELLRVSVGHQELSAGGRVEGMRLWWSADDGDTWRRAPVRARGDGRFDARVTVPGGTEHVSLRAQAWDDAGSTIEETVIRAYAVD</sequence>
<feature type="active site" description="Charge relay system" evidence="5">
    <location>
        <position position="298"/>
    </location>
</feature>
<feature type="compositionally biased region" description="Low complexity" evidence="7">
    <location>
        <begin position="201"/>
        <end position="211"/>
    </location>
</feature>
<dbReference type="PANTHER" id="PTHR43806">
    <property type="entry name" value="PEPTIDASE S8"/>
    <property type="match status" value="1"/>
</dbReference>
<dbReference type="Proteomes" id="UP000664617">
    <property type="component" value="Unassembled WGS sequence"/>
</dbReference>
<feature type="region of interest" description="Disordered" evidence="7">
    <location>
        <begin position="62"/>
        <end position="86"/>
    </location>
</feature>
<evidence type="ECO:0000256" key="4">
    <source>
        <dbReference type="ARBA" id="ARBA00022825"/>
    </source>
</evidence>
<organism evidence="10 11">
    <name type="scientific">Myceligenerans salitolerans</name>
    <dbReference type="NCBI Taxonomy" id="1230528"/>
    <lineage>
        <taxon>Bacteria</taxon>
        <taxon>Bacillati</taxon>
        <taxon>Actinomycetota</taxon>
        <taxon>Actinomycetes</taxon>
        <taxon>Micrococcales</taxon>
        <taxon>Promicromonosporaceae</taxon>
        <taxon>Myceligenerans</taxon>
    </lineage>
</organism>
<feature type="active site" description="Charge relay system" evidence="5">
    <location>
        <position position="508"/>
    </location>
</feature>
<keyword evidence="11" id="KW-1185">Reference proteome</keyword>
<dbReference type="SUPFAM" id="SSF52743">
    <property type="entry name" value="Subtilisin-like"/>
    <property type="match status" value="1"/>
</dbReference>
<evidence type="ECO:0000259" key="9">
    <source>
        <dbReference type="Pfam" id="PF00082"/>
    </source>
</evidence>
<dbReference type="PROSITE" id="PS00138">
    <property type="entry name" value="SUBTILASE_SER"/>
    <property type="match status" value="1"/>
</dbReference>
<feature type="region of interest" description="Disordered" evidence="7">
    <location>
        <begin position="183"/>
        <end position="237"/>
    </location>
</feature>
<dbReference type="RefSeq" id="WP_207275907.1">
    <property type="nucleotide sequence ID" value="NZ_JAFMPK010000046.1"/>
</dbReference>